<protein>
    <submittedName>
        <fullName evidence="2">Uncharacterized protein</fullName>
    </submittedName>
</protein>
<dbReference type="AlphaFoldDB" id="A0AAD7WIA6"/>
<accession>A0AAD7WIA6</accession>
<evidence type="ECO:0000256" key="1">
    <source>
        <dbReference type="SAM" id="MobiDB-lite"/>
    </source>
</evidence>
<sequence>MRPALVTSECEVLKRSCVTSAPCRPDASLAISRSRPRGTRNNNKNKNNRSGATGARTVRPADSFDGPKPPPASHFPRSRVRSLSNGHFKEGAVHEILCLGSCTDPRTRRDKGGLVHALRFRTGGP</sequence>
<dbReference type="EMBL" id="JAINUG010000095">
    <property type="protein sequence ID" value="KAJ8397843.1"/>
    <property type="molecule type" value="Genomic_DNA"/>
</dbReference>
<gene>
    <name evidence="2" type="ORF">AAFF_G00435320</name>
</gene>
<name>A0AAD7WIA6_9TELE</name>
<dbReference type="Proteomes" id="UP001221898">
    <property type="component" value="Unassembled WGS sequence"/>
</dbReference>
<feature type="region of interest" description="Disordered" evidence="1">
    <location>
        <begin position="25"/>
        <end position="83"/>
    </location>
</feature>
<comment type="caution">
    <text evidence="2">The sequence shown here is derived from an EMBL/GenBank/DDBJ whole genome shotgun (WGS) entry which is preliminary data.</text>
</comment>
<evidence type="ECO:0000313" key="3">
    <source>
        <dbReference type="Proteomes" id="UP001221898"/>
    </source>
</evidence>
<keyword evidence="3" id="KW-1185">Reference proteome</keyword>
<evidence type="ECO:0000313" key="2">
    <source>
        <dbReference type="EMBL" id="KAJ8397843.1"/>
    </source>
</evidence>
<reference evidence="2" key="1">
    <citation type="journal article" date="2023" name="Science">
        <title>Genome structures resolve the early diversification of teleost fishes.</title>
        <authorList>
            <person name="Parey E."/>
            <person name="Louis A."/>
            <person name="Montfort J."/>
            <person name="Bouchez O."/>
            <person name="Roques C."/>
            <person name="Iampietro C."/>
            <person name="Lluch J."/>
            <person name="Castinel A."/>
            <person name="Donnadieu C."/>
            <person name="Desvignes T."/>
            <person name="Floi Bucao C."/>
            <person name="Jouanno E."/>
            <person name="Wen M."/>
            <person name="Mejri S."/>
            <person name="Dirks R."/>
            <person name="Jansen H."/>
            <person name="Henkel C."/>
            <person name="Chen W.J."/>
            <person name="Zahm M."/>
            <person name="Cabau C."/>
            <person name="Klopp C."/>
            <person name="Thompson A.W."/>
            <person name="Robinson-Rechavi M."/>
            <person name="Braasch I."/>
            <person name="Lecointre G."/>
            <person name="Bobe J."/>
            <person name="Postlethwait J.H."/>
            <person name="Berthelot C."/>
            <person name="Roest Crollius H."/>
            <person name="Guiguen Y."/>
        </authorList>
    </citation>
    <scope>NUCLEOTIDE SEQUENCE</scope>
    <source>
        <strain evidence="2">NC1722</strain>
    </source>
</reference>
<organism evidence="2 3">
    <name type="scientific">Aldrovandia affinis</name>
    <dbReference type="NCBI Taxonomy" id="143900"/>
    <lineage>
        <taxon>Eukaryota</taxon>
        <taxon>Metazoa</taxon>
        <taxon>Chordata</taxon>
        <taxon>Craniata</taxon>
        <taxon>Vertebrata</taxon>
        <taxon>Euteleostomi</taxon>
        <taxon>Actinopterygii</taxon>
        <taxon>Neopterygii</taxon>
        <taxon>Teleostei</taxon>
        <taxon>Notacanthiformes</taxon>
        <taxon>Halosauridae</taxon>
        <taxon>Aldrovandia</taxon>
    </lineage>
</organism>
<proteinExistence type="predicted"/>